<sequence>MPKARNEHDALLADVPVTEFIKCMQLLGLKLGPLLVVVQVGIREVA</sequence>
<name>A0A382UPG3_9ZZZZ</name>
<dbReference type="EMBL" id="UINC01145776">
    <property type="protein sequence ID" value="SVD36110.1"/>
    <property type="molecule type" value="Genomic_DNA"/>
</dbReference>
<dbReference type="AlphaFoldDB" id="A0A382UPG3"/>
<accession>A0A382UPG3</accession>
<evidence type="ECO:0000313" key="1">
    <source>
        <dbReference type="EMBL" id="SVD36110.1"/>
    </source>
</evidence>
<protein>
    <submittedName>
        <fullName evidence="1">Uncharacterized protein</fullName>
    </submittedName>
</protein>
<reference evidence="1" key="1">
    <citation type="submission" date="2018-05" db="EMBL/GenBank/DDBJ databases">
        <authorList>
            <person name="Lanie J.A."/>
            <person name="Ng W.-L."/>
            <person name="Kazmierczak K.M."/>
            <person name="Andrzejewski T.M."/>
            <person name="Davidsen T.M."/>
            <person name="Wayne K.J."/>
            <person name="Tettelin H."/>
            <person name="Glass J.I."/>
            <person name="Rusch D."/>
            <person name="Podicherti R."/>
            <person name="Tsui H.-C.T."/>
            <person name="Winkler M.E."/>
        </authorList>
    </citation>
    <scope>NUCLEOTIDE SEQUENCE</scope>
</reference>
<organism evidence="1">
    <name type="scientific">marine metagenome</name>
    <dbReference type="NCBI Taxonomy" id="408172"/>
    <lineage>
        <taxon>unclassified sequences</taxon>
        <taxon>metagenomes</taxon>
        <taxon>ecological metagenomes</taxon>
    </lineage>
</organism>
<gene>
    <name evidence="1" type="ORF">METZ01_LOCUS388964</name>
</gene>
<feature type="non-terminal residue" evidence="1">
    <location>
        <position position="46"/>
    </location>
</feature>
<proteinExistence type="predicted"/>